<gene>
    <name evidence="3" type="ORF">KUTeg_003534</name>
</gene>
<dbReference type="SUPFAM" id="SSF47473">
    <property type="entry name" value="EF-hand"/>
    <property type="match status" value="1"/>
</dbReference>
<dbReference type="SMART" id="SM00054">
    <property type="entry name" value="EFh"/>
    <property type="match status" value="2"/>
</dbReference>
<dbReference type="PANTHER" id="PTHR23048:SF0">
    <property type="entry name" value="CALMODULIN LIKE 3"/>
    <property type="match status" value="1"/>
</dbReference>
<protein>
    <recommendedName>
        <fullName evidence="2">EF-hand domain-containing protein</fullName>
    </recommendedName>
</protein>
<dbReference type="Pfam" id="PF13499">
    <property type="entry name" value="EF-hand_7"/>
    <property type="match status" value="1"/>
</dbReference>
<dbReference type="CDD" id="cd00051">
    <property type="entry name" value="EFh"/>
    <property type="match status" value="1"/>
</dbReference>
<dbReference type="PROSITE" id="PS50222">
    <property type="entry name" value="EF_HAND_2"/>
    <property type="match status" value="1"/>
</dbReference>
<dbReference type="PANTHER" id="PTHR23048">
    <property type="entry name" value="MYOSIN LIGHT CHAIN 1, 3"/>
    <property type="match status" value="1"/>
</dbReference>
<keyword evidence="1" id="KW-0677">Repeat</keyword>
<evidence type="ECO:0000259" key="2">
    <source>
        <dbReference type="PROSITE" id="PS50222"/>
    </source>
</evidence>
<comment type="caution">
    <text evidence="3">The sequence shown here is derived from an EMBL/GenBank/DDBJ whole genome shotgun (WGS) entry which is preliminary data.</text>
</comment>
<dbReference type="EMBL" id="JARBDR010000214">
    <property type="protein sequence ID" value="KAJ8318443.1"/>
    <property type="molecule type" value="Genomic_DNA"/>
</dbReference>
<dbReference type="InterPro" id="IPR050230">
    <property type="entry name" value="CALM/Myosin/TropC-like"/>
</dbReference>
<proteinExistence type="predicted"/>
<name>A0ABQ9FMG4_TEGGR</name>
<organism evidence="3 4">
    <name type="scientific">Tegillarca granosa</name>
    <name type="common">Malaysian cockle</name>
    <name type="synonym">Anadara granosa</name>
    <dbReference type="NCBI Taxonomy" id="220873"/>
    <lineage>
        <taxon>Eukaryota</taxon>
        <taxon>Metazoa</taxon>
        <taxon>Spiralia</taxon>
        <taxon>Lophotrochozoa</taxon>
        <taxon>Mollusca</taxon>
        <taxon>Bivalvia</taxon>
        <taxon>Autobranchia</taxon>
        <taxon>Pteriomorphia</taxon>
        <taxon>Arcoida</taxon>
        <taxon>Arcoidea</taxon>
        <taxon>Arcidae</taxon>
        <taxon>Tegillarca</taxon>
    </lineage>
</organism>
<evidence type="ECO:0000313" key="3">
    <source>
        <dbReference type="EMBL" id="KAJ8318443.1"/>
    </source>
</evidence>
<dbReference type="InterPro" id="IPR011992">
    <property type="entry name" value="EF-hand-dom_pair"/>
</dbReference>
<reference evidence="3 4" key="1">
    <citation type="submission" date="2022-12" db="EMBL/GenBank/DDBJ databases">
        <title>Chromosome-level genome of Tegillarca granosa.</title>
        <authorList>
            <person name="Kim J."/>
        </authorList>
    </citation>
    <scope>NUCLEOTIDE SEQUENCE [LARGE SCALE GENOMIC DNA]</scope>
    <source>
        <strain evidence="3">Teg-2019</strain>
        <tissue evidence="3">Adductor muscle</tissue>
    </source>
</reference>
<dbReference type="Gene3D" id="1.10.238.10">
    <property type="entry name" value="EF-hand"/>
    <property type="match status" value="1"/>
</dbReference>
<accession>A0ABQ9FMG4</accession>
<evidence type="ECO:0000256" key="1">
    <source>
        <dbReference type="ARBA" id="ARBA00022737"/>
    </source>
</evidence>
<dbReference type="InterPro" id="IPR002048">
    <property type="entry name" value="EF_hand_dom"/>
</dbReference>
<dbReference type="Proteomes" id="UP001217089">
    <property type="component" value="Unassembled WGS sequence"/>
</dbReference>
<keyword evidence="4" id="KW-1185">Reference proteome</keyword>
<sequence length="110" mass="13003">MTTYGKLYNVLKKATGKILWEQFKELFERKLREDEDERELREAFRVLDKNNKGVIDVADLRWILKSLGDDLTEEEIDDMIAETDTDGSGTVDYEGYSSRTYCFLRPFKEF</sequence>
<feature type="domain" description="EF-hand" evidence="2">
    <location>
        <begin position="35"/>
        <end position="70"/>
    </location>
</feature>
<evidence type="ECO:0000313" key="4">
    <source>
        <dbReference type="Proteomes" id="UP001217089"/>
    </source>
</evidence>